<feature type="transmembrane region" description="Helical" evidence="10">
    <location>
        <begin position="34"/>
        <end position="58"/>
    </location>
</feature>
<dbReference type="InterPro" id="IPR023346">
    <property type="entry name" value="Lysozyme-like_dom_sf"/>
</dbReference>
<dbReference type="Gene3D" id="1.10.3810.10">
    <property type="entry name" value="Biosynthetic peptidoglycan transglycosylase-like"/>
    <property type="match status" value="1"/>
</dbReference>
<evidence type="ECO:0000256" key="10">
    <source>
        <dbReference type="SAM" id="Phobius"/>
    </source>
</evidence>
<evidence type="ECO:0000256" key="5">
    <source>
        <dbReference type="ARBA" id="ARBA00022801"/>
    </source>
</evidence>
<keyword evidence="10" id="KW-0812">Transmembrane</keyword>
<dbReference type="EMBL" id="BSUJ01000001">
    <property type="protein sequence ID" value="GMA21608.1"/>
    <property type="molecule type" value="Genomic_DNA"/>
</dbReference>
<evidence type="ECO:0000256" key="7">
    <source>
        <dbReference type="ARBA" id="ARBA00034000"/>
    </source>
</evidence>
<accession>A0ABQ6HV86</accession>
<evidence type="ECO:0000256" key="6">
    <source>
        <dbReference type="ARBA" id="ARBA00023268"/>
    </source>
</evidence>
<name>A0ABQ6HV86_9MICO</name>
<dbReference type="Gene3D" id="3.40.710.10">
    <property type="entry name" value="DD-peptidase/beta-lactamase superfamily"/>
    <property type="match status" value="1"/>
</dbReference>
<dbReference type="PANTHER" id="PTHR32282:SF34">
    <property type="entry name" value="PENICILLIN-BINDING PROTEIN 1A"/>
    <property type="match status" value="1"/>
</dbReference>
<protein>
    <recommendedName>
        <fullName evidence="15">Penicillin-insensitive transglycosylase</fullName>
    </recommendedName>
</protein>
<dbReference type="InterPro" id="IPR050396">
    <property type="entry name" value="Glycosyltr_51/Transpeptidase"/>
</dbReference>
<sequence>MSAASSGRGGVSAARGRGATGRGVGTPPRRRRRWWLIILLTLLGLLVLLAAAIGIAYARTEIPDPKAAAEAQVSIVYFSDGKTEMGRINSASNRESVPLSKVPKKVQQAFLAAEDRTFYTNNGVSVSGIARAIKVSLEGGETQGGSTITQQYVKNTFLTSDQTMTRKIKEILISIKLDQQESKDQILENYLNTIYFGRGAFGIQTAAHAYFDKDVSALTPSEGAVLASVIRGPSIYDPAEGKNNAARLTQRIDYIRDGMVKMGWLTTAEAAQIKLPTFTTKKLQSTVGGTNGYLVAMAKAEISSSLGLDEGQLAVGGLRVTTTIDQSDQAAMVRAVQRYLPDVSGVQVGLAAVEPGTGAIKAIYGGEDYLKRQLNNASQATMQGGSTFKAFTLAAAVEQGISTKSYISGASPVEAGGATIPNEFDQQFGMIPLRYALAKSVNTAFVRLNERIGPEATKKAAIAAGIPDTKAVNLEDNVANTLGTATPHVLDEANAYATFAAEGKRATPHIVAKATSVDGAVDYIASTKTTQAFSADVAADVTEALTHVVTEGTGTRAQRLGRPVAGKTGTTDENKSVWFTGFVPQLATSCGMYREDDKGNPIQIASGAAGSTYCLPIWTNFMINALENVEVKDFPQRAGIGDNSVYVPRSARTQTAAPTGGGTAGTGSTSSPTSGGGTPTGGATTTTSAPAPTTPPAQTQQPTPTQQGNGGGAGNGGTSNALAPAAKATDQAKAAAQGNTQPTGNGTG</sequence>
<comment type="catalytic activity">
    <reaction evidence="8">
        <text>[GlcNAc-(1-&gt;4)-Mur2Ac(oyl-L-Ala-gamma-D-Glu-L-Lys-D-Ala-D-Ala)](n)-di-trans,octa-cis-undecaprenyl diphosphate + beta-D-GlcNAc-(1-&gt;4)-Mur2Ac(oyl-L-Ala-gamma-D-Glu-L-Lys-D-Ala-D-Ala)-di-trans,octa-cis-undecaprenyl diphosphate = [GlcNAc-(1-&gt;4)-Mur2Ac(oyl-L-Ala-gamma-D-Glu-L-Lys-D-Ala-D-Ala)](n+1)-di-trans,octa-cis-undecaprenyl diphosphate + di-trans,octa-cis-undecaprenyl diphosphate + H(+)</text>
        <dbReference type="Rhea" id="RHEA:23708"/>
        <dbReference type="Rhea" id="RHEA-COMP:9602"/>
        <dbReference type="Rhea" id="RHEA-COMP:9603"/>
        <dbReference type="ChEBI" id="CHEBI:15378"/>
        <dbReference type="ChEBI" id="CHEBI:58405"/>
        <dbReference type="ChEBI" id="CHEBI:60033"/>
        <dbReference type="ChEBI" id="CHEBI:78435"/>
        <dbReference type="EC" id="2.4.99.28"/>
    </reaction>
</comment>
<feature type="region of interest" description="Disordered" evidence="9">
    <location>
        <begin position="653"/>
        <end position="748"/>
    </location>
</feature>
<evidence type="ECO:0000256" key="1">
    <source>
        <dbReference type="ARBA" id="ARBA00022645"/>
    </source>
</evidence>
<keyword evidence="10" id="KW-0472">Membrane</keyword>
<keyword evidence="2" id="KW-0645">Protease</keyword>
<evidence type="ECO:0000259" key="11">
    <source>
        <dbReference type="Pfam" id="PF00905"/>
    </source>
</evidence>
<comment type="caution">
    <text evidence="13">The sequence shown here is derived from an EMBL/GenBank/DDBJ whole genome shotgun (WGS) entry which is preliminary data.</text>
</comment>
<feature type="domain" description="Penicillin-binding protein transpeptidase" evidence="11">
    <location>
        <begin position="351"/>
        <end position="585"/>
    </location>
</feature>
<keyword evidence="10" id="KW-1133">Transmembrane helix</keyword>
<evidence type="ECO:0000256" key="4">
    <source>
        <dbReference type="ARBA" id="ARBA00022679"/>
    </source>
</evidence>
<dbReference type="RefSeq" id="WP_241443518.1">
    <property type="nucleotide sequence ID" value="NZ_BSUJ01000001.1"/>
</dbReference>
<evidence type="ECO:0000256" key="9">
    <source>
        <dbReference type="SAM" id="MobiDB-lite"/>
    </source>
</evidence>
<dbReference type="SUPFAM" id="SSF53955">
    <property type="entry name" value="Lysozyme-like"/>
    <property type="match status" value="1"/>
</dbReference>
<keyword evidence="14" id="KW-1185">Reference proteome</keyword>
<dbReference type="SUPFAM" id="SSF56601">
    <property type="entry name" value="beta-lactamase/transpeptidase-like"/>
    <property type="match status" value="1"/>
</dbReference>
<keyword evidence="6" id="KW-0511">Multifunctional enzyme</keyword>
<proteinExistence type="predicted"/>
<dbReference type="InterPro" id="IPR001460">
    <property type="entry name" value="PCN-bd_Tpept"/>
</dbReference>
<evidence type="ECO:0008006" key="15">
    <source>
        <dbReference type="Google" id="ProtNLM"/>
    </source>
</evidence>
<feature type="compositionally biased region" description="Gly residues" evidence="9">
    <location>
        <begin position="708"/>
        <end position="717"/>
    </location>
</feature>
<evidence type="ECO:0000256" key="3">
    <source>
        <dbReference type="ARBA" id="ARBA00022676"/>
    </source>
</evidence>
<gene>
    <name evidence="13" type="ORF">GCM10025862_36290</name>
</gene>
<keyword evidence="4" id="KW-0808">Transferase</keyword>
<dbReference type="PANTHER" id="PTHR32282">
    <property type="entry name" value="BINDING PROTEIN TRANSPEPTIDASE, PUTATIVE-RELATED"/>
    <property type="match status" value="1"/>
</dbReference>
<feature type="compositionally biased region" description="Low complexity" evidence="9">
    <location>
        <begin position="718"/>
        <end position="748"/>
    </location>
</feature>
<feature type="compositionally biased region" description="Low complexity" evidence="9">
    <location>
        <begin position="681"/>
        <end position="707"/>
    </location>
</feature>
<dbReference type="InterPro" id="IPR036950">
    <property type="entry name" value="PBP_transglycosylase"/>
</dbReference>
<evidence type="ECO:0000256" key="2">
    <source>
        <dbReference type="ARBA" id="ARBA00022670"/>
    </source>
</evidence>
<feature type="domain" description="Glycosyl transferase family 51" evidence="12">
    <location>
        <begin position="84"/>
        <end position="259"/>
    </location>
</feature>
<evidence type="ECO:0000313" key="14">
    <source>
        <dbReference type="Proteomes" id="UP001157109"/>
    </source>
</evidence>
<evidence type="ECO:0000259" key="12">
    <source>
        <dbReference type="Pfam" id="PF00912"/>
    </source>
</evidence>
<dbReference type="InterPro" id="IPR001264">
    <property type="entry name" value="Glyco_trans_51"/>
</dbReference>
<reference evidence="14" key="1">
    <citation type="journal article" date="2019" name="Int. J. Syst. Evol. Microbiol.">
        <title>The Global Catalogue of Microorganisms (GCM) 10K type strain sequencing project: providing services to taxonomists for standard genome sequencing and annotation.</title>
        <authorList>
            <consortium name="The Broad Institute Genomics Platform"/>
            <consortium name="The Broad Institute Genome Sequencing Center for Infectious Disease"/>
            <person name="Wu L."/>
            <person name="Ma J."/>
        </authorList>
    </citation>
    <scope>NUCLEOTIDE SEQUENCE [LARGE SCALE GENOMIC DNA]</scope>
    <source>
        <strain evidence="14">NBRC 105830</strain>
    </source>
</reference>
<keyword evidence="1" id="KW-0121">Carboxypeptidase</keyword>
<keyword evidence="5" id="KW-0378">Hydrolase</keyword>
<keyword evidence="3" id="KW-0328">Glycosyltransferase</keyword>
<dbReference type="Pfam" id="PF00912">
    <property type="entry name" value="Transgly"/>
    <property type="match status" value="1"/>
</dbReference>
<comment type="catalytic activity">
    <reaction evidence="7">
        <text>Preferential cleavage: (Ac)2-L-Lys-D-Ala-|-D-Ala. Also transpeptidation of peptidyl-alanyl moieties that are N-acyl substituents of D-alanine.</text>
        <dbReference type="EC" id="3.4.16.4"/>
    </reaction>
</comment>
<feature type="region of interest" description="Disordered" evidence="9">
    <location>
        <begin position="1"/>
        <end position="27"/>
    </location>
</feature>
<feature type="compositionally biased region" description="Low complexity" evidence="9">
    <location>
        <begin position="1"/>
        <end position="17"/>
    </location>
</feature>
<evidence type="ECO:0000256" key="8">
    <source>
        <dbReference type="ARBA" id="ARBA00049902"/>
    </source>
</evidence>
<organism evidence="13 14">
    <name type="scientific">Arsenicicoccus piscis</name>
    <dbReference type="NCBI Taxonomy" id="673954"/>
    <lineage>
        <taxon>Bacteria</taxon>
        <taxon>Bacillati</taxon>
        <taxon>Actinomycetota</taxon>
        <taxon>Actinomycetes</taxon>
        <taxon>Micrococcales</taxon>
        <taxon>Intrasporangiaceae</taxon>
        <taxon>Arsenicicoccus</taxon>
    </lineage>
</organism>
<dbReference type="Proteomes" id="UP001157109">
    <property type="component" value="Unassembled WGS sequence"/>
</dbReference>
<dbReference type="InterPro" id="IPR012338">
    <property type="entry name" value="Beta-lactam/transpept-like"/>
</dbReference>
<evidence type="ECO:0000313" key="13">
    <source>
        <dbReference type="EMBL" id="GMA21608.1"/>
    </source>
</evidence>
<dbReference type="Pfam" id="PF00905">
    <property type="entry name" value="Transpeptidase"/>
    <property type="match status" value="1"/>
</dbReference>